<dbReference type="PATRIC" id="fig|1961.12.peg.5497"/>
<feature type="region of interest" description="Disordered" evidence="1">
    <location>
        <begin position="617"/>
        <end position="640"/>
    </location>
</feature>
<feature type="region of interest" description="Disordered" evidence="1">
    <location>
        <begin position="54"/>
        <end position="79"/>
    </location>
</feature>
<accession>A0A0L8M9Z0</accession>
<protein>
    <recommendedName>
        <fullName evidence="4">DNA-directed RNA polymerase specialized sigma24 family protein</fullName>
    </recommendedName>
</protein>
<feature type="compositionally biased region" description="Gly residues" evidence="1">
    <location>
        <begin position="61"/>
        <end position="72"/>
    </location>
</feature>
<name>A0A0L8M9Z0_STRVG</name>
<organism evidence="2 3">
    <name type="scientific">Streptomyces virginiae</name>
    <name type="common">Streptomyces cinnamonensis</name>
    <dbReference type="NCBI Taxonomy" id="1961"/>
    <lineage>
        <taxon>Bacteria</taxon>
        <taxon>Bacillati</taxon>
        <taxon>Actinomycetota</taxon>
        <taxon>Actinomycetes</taxon>
        <taxon>Kitasatosporales</taxon>
        <taxon>Streptomycetaceae</taxon>
        <taxon>Streptomyces</taxon>
    </lineage>
</organism>
<reference evidence="3" key="1">
    <citation type="submission" date="2015-07" db="EMBL/GenBank/DDBJ databases">
        <authorList>
            <consortium name="Consortium for Microbial Forensics and Genomics (microFORGE)"/>
            <person name="Knight B.M."/>
            <person name="Roberts D.P."/>
            <person name="Lin D."/>
            <person name="Hari K."/>
            <person name="Fletcher J."/>
            <person name="Melcher U."/>
            <person name="Blagden T."/>
            <person name="Winegar R.A."/>
        </authorList>
    </citation>
    <scope>NUCLEOTIDE SEQUENCE [LARGE SCALE GENOMIC DNA]</scope>
    <source>
        <strain evidence="3">NRRL B-1447</strain>
    </source>
</reference>
<proteinExistence type="predicted"/>
<evidence type="ECO:0000256" key="1">
    <source>
        <dbReference type="SAM" id="MobiDB-lite"/>
    </source>
</evidence>
<dbReference type="AlphaFoldDB" id="A0A0L8M9Z0"/>
<evidence type="ECO:0000313" key="2">
    <source>
        <dbReference type="EMBL" id="KOG47231.1"/>
    </source>
</evidence>
<gene>
    <name evidence="2" type="ORF">ADK75_24535</name>
</gene>
<dbReference type="EMBL" id="LGUV01000341">
    <property type="protein sequence ID" value="KOG47231.1"/>
    <property type="molecule type" value="Genomic_DNA"/>
</dbReference>
<dbReference type="Proteomes" id="UP000037084">
    <property type="component" value="Unassembled WGS sequence"/>
</dbReference>
<comment type="caution">
    <text evidence="2">The sequence shown here is derived from an EMBL/GenBank/DDBJ whole genome shotgun (WGS) entry which is preliminary data.</text>
</comment>
<evidence type="ECO:0008006" key="4">
    <source>
        <dbReference type="Google" id="ProtNLM"/>
    </source>
</evidence>
<sequence>MVGLRKGSRASVQQAEAVIVERYPQLVRLAYLSLPTSLDRHSRVLRAHRAVQQALRSAGRGSHGGRTGGSTGPGTEDRPDTLTAVRAEVVRRVAGPGRPPLPLPPWVWGLRMWPAAEGLDEIARTLAPLTPAGRAAHVLCRLDGLDEPGAVRILEHAGIRDAAAAVRAALAVPTAPADTTAPTGEAGPYTALPHPTALDAAAVNTRPSDLLRRRNRVRAVWAATGVLVLAAVLGRAAAGGGPDPTASGPYAGSPAARTALDPARLVRVPAQAWSDTGRVDFTAWPARGSRTGDSALLTRALGTWAAPPEGTAVTVSPATPAEPPVRPPHLLYAGDADGPAGAPAGASAVVLLDGDRIVRYVERDGRRRSLDISRVDDAGVTTAAALTLGRTGDTARQLLAPWIATAAERDLGAPAEPVRTLPIDRDGTVLARVPRTDGPCGSRPVLEVASSARIVEKHSFLLADLGGLLPVHLTYTPLAEGAAAVPARQPREATGAAALERWAQEACTLQGVDARAVRSVNLWDFAAADLPENSGRAVWSCSRATHWSGQGDVEVRLRPAGGSSVPVARARATAACGRFGQHVLAGTVWSAPSGRPYLLAAGSREVAEIDATGPVRAHASGRSLTAQAPAPAPAPAPAARPALTARLHSGAVITALDGDRGGRD</sequence>
<evidence type="ECO:0000313" key="3">
    <source>
        <dbReference type="Proteomes" id="UP000037084"/>
    </source>
</evidence>